<dbReference type="InterPro" id="IPR002110">
    <property type="entry name" value="Ankyrin_rpt"/>
</dbReference>
<keyword evidence="6" id="KW-1185">Reference proteome</keyword>
<protein>
    <submittedName>
        <fullName evidence="5">Uncharacterized protein</fullName>
    </submittedName>
</protein>
<dbReference type="Gene3D" id="1.25.40.20">
    <property type="entry name" value="Ankyrin repeat-containing domain"/>
    <property type="match status" value="1"/>
</dbReference>
<dbReference type="EMBL" id="JAGEUA010000004">
    <property type="protein sequence ID" value="KAL0985046.1"/>
    <property type="molecule type" value="Genomic_DNA"/>
</dbReference>
<accession>A0ABD0WXP0</accession>
<dbReference type="InterPro" id="IPR051070">
    <property type="entry name" value="NF-kappa-B_inhibitor"/>
</dbReference>
<organism evidence="5 6">
    <name type="scientific">Umbra pygmaea</name>
    <name type="common">Eastern mudminnow</name>
    <dbReference type="NCBI Taxonomy" id="75934"/>
    <lineage>
        <taxon>Eukaryota</taxon>
        <taxon>Metazoa</taxon>
        <taxon>Chordata</taxon>
        <taxon>Craniata</taxon>
        <taxon>Vertebrata</taxon>
        <taxon>Euteleostomi</taxon>
        <taxon>Actinopterygii</taxon>
        <taxon>Neopterygii</taxon>
        <taxon>Teleostei</taxon>
        <taxon>Protacanthopterygii</taxon>
        <taxon>Esociformes</taxon>
        <taxon>Umbridae</taxon>
        <taxon>Umbra</taxon>
    </lineage>
</organism>
<gene>
    <name evidence="5" type="ORF">UPYG_G00152230</name>
</gene>
<dbReference type="PANTHER" id="PTHR46680">
    <property type="entry name" value="NF-KAPPA-B INHIBITOR ALPHA"/>
    <property type="match status" value="1"/>
</dbReference>
<comment type="caution">
    <text evidence="5">The sequence shown here is derived from an EMBL/GenBank/DDBJ whole genome shotgun (WGS) entry which is preliminary data.</text>
</comment>
<sequence>MRFGKAIKKAIVLTRQTPENSRIGQLCSVFMPRTMTMNSHPTQTTAPLDLCTRTRERGSGADKTPAGKGRSRDSAELRVQNSANQKHFISPKENPSTVVDTLDHACGSSLIKPPVDTGSPEVLEKTHSSAATSPTLFTPTSPKGTIDRHTLDRSSLPLRKRRFDSERDILGQSLRPTTQGREARLSPNKNTELFSKHSPPKAVKTDYNEYTDVLVSVPQREELSASSNYDKGQHPIDPVRSIPPHHRPTYFSYPVIQWPSMPSLVLGMPVSHLPPSRHPLEQTEHLQADVTLATRQDDDGDTALHIAVVQGQEDLVHRMIHLLGLAKKEVDIFNNLRQTPLHLAVITHQPQLVKALLCAGADPGSLDRNGQTAVHLCCEHGQQACLSVVLSHTSSSSCLELRNYEGLTPLHLAVQGEHKELARMLLTAGADINAMDIKSGRSPLIHAVEINSFDLVHFLIENDCNVNGQSYSGNTALHSACGRGKVELVRLLMKNRADSSVKNYHNDTPAMVAKNKKVTDVLRGRGSRTQQPKALEQECVPVSPHGNTTNSNNVNGSISPNNSLCNSPSPTPQPLHRRTSHSPRVPHSPHSQSAESLSDRQSPMETQENEELLVRLGASGVSTADMSWPQRRPYPLSYSYMPAVQPLPQAYPSLSALHPSSPVYHSPVLQRHYYPEPPIILLHPNVSHPATIYPVAQITPCQSRPSSRCSDQSDVSTMSVSSSGGKGES</sequence>
<feature type="repeat" description="ANK" evidence="3">
    <location>
        <begin position="299"/>
        <end position="335"/>
    </location>
</feature>
<dbReference type="PANTHER" id="PTHR46680:SF2">
    <property type="entry name" value="NF-KAPPA-B INHIBITOR ZETA"/>
    <property type="match status" value="1"/>
</dbReference>
<feature type="repeat" description="ANK" evidence="3">
    <location>
        <begin position="472"/>
        <end position="504"/>
    </location>
</feature>
<evidence type="ECO:0000256" key="1">
    <source>
        <dbReference type="ARBA" id="ARBA00022737"/>
    </source>
</evidence>
<feature type="repeat" description="ANK" evidence="3">
    <location>
        <begin position="439"/>
        <end position="471"/>
    </location>
</feature>
<dbReference type="PROSITE" id="PS50088">
    <property type="entry name" value="ANK_REPEAT"/>
    <property type="match status" value="5"/>
</dbReference>
<reference evidence="5 6" key="1">
    <citation type="submission" date="2024-06" db="EMBL/GenBank/DDBJ databases">
        <authorList>
            <person name="Pan Q."/>
            <person name="Wen M."/>
            <person name="Jouanno E."/>
            <person name="Zahm M."/>
            <person name="Klopp C."/>
            <person name="Cabau C."/>
            <person name="Louis A."/>
            <person name="Berthelot C."/>
            <person name="Parey E."/>
            <person name="Roest Crollius H."/>
            <person name="Montfort J."/>
            <person name="Robinson-Rechavi M."/>
            <person name="Bouchez O."/>
            <person name="Lampietro C."/>
            <person name="Lopez Roques C."/>
            <person name="Donnadieu C."/>
            <person name="Postlethwait J."/>
            <person name="Bobe J."/>
            <person name="Verreycken H."/>
            <person name="Guiguen Y."/>
        </authorList>
    </citation>
    <scope>NUCLEOTIDE SEQUENCE [LARGE SCALE GENOMIC DNA]</scope>
    <source>
        <strain evidence="5">Up_M1</strain>
        <tissue evidence="5">Testis</tissue>
    </source>
</reference>
<name>A0ABD0WXP0_UMBPY</name>
<evidence type="ECO:0000256" key="4">
    <source>
        <dbReference type="SAM" id="MobiDB-lite"/>
    </source>
</evidence>
<feature type="compositionally biased region" description="Low complexity" evidence="4">
    <location>
        <begin position="546"/>
        <end position="568"/>
    </location>
</feature>
<proteinExistence type="predicted"/>
<feature type="compositionally biased region" description="Polar residues" evidence="4">
    <location>
        <begin position="128"/>
        <end position="143"/>
    </location>
</feature>
<evidence type="ECO:0000313" key="5">
    <source>
        <dbReference type="EMBL" id="KAL0985046.1"/>
    </source>
</evidence>
<feature type="region of interest" description="Disordered" evidence="4">
    <location>
        <begin position="110"/>
        <end position="205"/>
    </location>
</feature>
<feature type="compositionally biased region" description="Polar residues" evidence="4">
    <location>
        <begin position="592"/>
        <end position="606"/>
    </location>
</feature>
<dbReference type="Proteomes" id="UP001557470">
    <property type="component" value="Unassembled WGS sequence"/>
</dbReference>
<feature type="region of interest" description="Disordered" evidence="4">
    <location>
        <begin position="504"/>
        <end position="609"/>
    </location>
</feature>
<dbReference type="InterPro" id="IPR036770">
    <property type="entry name" value="Ankyrin_rpt-contain_sf"/>
</dbReference>
<dbReference type="PRINTS" id="PR01415">
    <property type="entry name" value="ANKYRIN"/>
</dbReference>
<dbReference type="SUPFAM" id="SSF48403">
    <property type="entry name" value="Ankyrin repeat"/>
    <property type="match status" value="1"/>
</dbReference>
<keyword evidence="1" id="KW-0677">Repeat</keyword>
<dbReference type="SMART" id="SM00248">
    <property type="entry name" value="ANK"/>
    <property type="match status" value="6"/>
</dbReference>
<dbReference type="Pfam" id="PF12796">
    <property type="entry name" value="Ank_2"/>
    <property type="match status" value="2"/>
</dbReference>
<keyword evidence="2 3" id="KW-0040">ANK repeat</keyword>
<dbReference type="Pfam" id="PF00023">
    <property type="entry name" value="Ank"/>
    <property type="match status" value="1"/>
</dbReference>
<evidence type="ECO:0000256" key="3">
    <source>
        <dbReference type="PROSITE-ProRule" id="PRU00023"/>
    </source>
</evidence>
<feature type="compositionally biased region" description="Low complexity" evidence="4">
    <location>
        <begin position="710"/>
        <end position="723"/>
    </location>
</feature>
<evidence type="ECO:0000313" key="6">
    <source>
        <dbReference type="Proteomes" id="UP001557470"/>
    </source>
</evidence>
<dbReference type="AlphaFoldDB" id="A0ABD0WXP0"/>
<feature type="repeat" description="ANK" evidence="3">
    <location>
        <begin position="405"/>
        <end position="437"/>
    </location>
</feature>
<feature type="region of interest" description="Disordered" evidence="4">
    <location>
        <begin position="38"/>
        <end position="75"/>
    </location>
</feature>
<dbReference type="PROSITE" id="PS50297">
    <property type="entry name" value="ANK_REP_REGION"/>
    <property type="match status" value="4"/>
</dbReference>
<feature type="compositionally biased region" description="Low complexity" evidence="4">
    <location>
        <begin position="582"/>
        <end position="591"/>
    </location>
</feature>
<evidence type="ECO:0000256" key="2">
    <source>
        <dbReference type="ARBA" id="ARBA00023043"/>
    </source>
</evidence>
<feature type="repeat" description="ANK" evidence="3">
    <location>
        <begin position="336"/>
        <end position="368"/>
    </location>
</feature>
<feature type="region of interest" description="Disordered" evidence="4">
    <location>
        <begin position="703"/>
        <end position="729"/>
    </location>
</feature>